<dbReference type="GO" id="GO:0003925">
    <property type="term" value="F:G protein activity"/>
    <property type="evidence" value="ECO:0007669"/>
    <property type="project" value="UniProtKB-EC"/>
</dbReference>
<evidence type="ECO:0000256" key="3">
    <source>
        <dbReference type="ARBA" id="ARBA00022801"/>
    </source>
</evidence>
<organism evidence="5 6">
    <name type="scientific">Nezara viridula</name>
    <name type="common">Southern green stink bug</name>
    <name type="synonym">Cimex viridulus</name>
    <dbReference type="NCBI Taxonomy" id="85310"/>
    <lineage>
        <taxon>Eukaryota</taxon>
        <taxon>Metazoa</taxon>
        <taxon>Ecdysozoa</taxon>
        <taxon>Arthropoda</taxon>
        <taxon>Hexapoda</taxon>
        <taxon>Insecta</taxon>
        <taxon>Pterygota</taxon>
        <taxon>Neoptera</taxon>
        <taxon>Paraneoptera</taxon>
        <taxon>Hemiptera</taxon>
        <taxon>Heteroptera</taxon>
        <taxon>Panheteroptera</taxon>
        <taxon>Pentatomomorpha</taxon>
        <taxon>Pentatomoidea</taxon>
        <taxon>Pentatomidae</taxon>
        <taxon>Pentatominae</taxon>
        <taxon>Nezara</taxon>
    </lineage>
</organism>
<protein>
    <recommendedName>
        <fullName evidence="2">small monomeric GTPase</fullName>
        <ecNumber evidence="2">3.6.5.2</ecNumber>
    </recommendedName>
</protein>
<evidence type="ECO:0000256" key="1">
    <source>
        <dbReference type="ARBA" id="ARBA00008344"/>
    </source>
</evidence>
<dbReference type="SMART" id="SM00173">
    <property type="entry name" value="RAS"/>
    <property type="match status" value="1"/>
</dbReference>
<dbReference type="OrthoDB" id="18798at2759"/>
<dbReference type="InterPro" id="IPR027417">
    <property type="entry name" value="P-loop_NTPase"/>
</dbReference>
<dbReference type="InterPro" id="IPR001806">
    <property type="entry name" value="Small_GTPase"/>
</dbReference>
<dbReference type="InterPro" id="IPR051065">
    <property type="entry name" value="Ras-related_GTPase"/>
</dbReference>
<evidence type="ECO:0000256" key="4">
    <source>
        <dbReference type="ARBA" id="ARBA00048098"/>
    </source>
</evidence>
<sequence>MGAKRPIRIVVLGAPKVGKTAITVRYLTHRFIGEYSSRTDAVYKHTANIGGEKTELEILDTCKSSMERREGDGYLVVFSVTEPSSLAAAAGILAGLPQARPVLLLANKIDLEHARKINYSSFHRSVSLRAALELSVVAGCSYLEVSASSSAMDRGGIPLAFAAVASKAKPVSPLRAAIRALAALLSYRKVYHHRRPSEVKWK</sequence>
<dbReference type="GO" id="GO:0005525">
    <property type="term" value="F:GTP binding"/>
    <property type="evidence" value="ECO:0007669"/>
    <property type="project" value="InterPro"/>
</dbReference>
<keyword evidence="6" id="KW-1185">Reference proteome</keyword>
<comment type="similarity">
    <text evidence="1">Belongs to the small GTPase superfamily. Ras family.</text>
</comment>
<accession>A0A9P0MWR4</accession>
<evidence type="ECO:0000256" key="2">
    <source>
        <dbReference type="ARBA" id="ARBA00011984"/>
    </source>
</evidence>
<name>A0A9P0MWR4_NEZVI</name>
<evidence type="ECO:0000313" key="5">
    <source>
        <dbReference type="EMBL" id="CAH1405282.1"/>
    </source>
</evidence>
<reference evidence="5" key="1">
    <citation type="submission" date="2022-01" db="EMBL/GenBank/DDBJ databases">
        <authorList>
            <person name="King R."/>
        </authorList>
    </citation>
    <scope>NUCLEOTIDE SEQUENCE</scope>
</reference>
<dbReference type="Proteomes" id="UP001152798">
    <property type="component" value="Chromosome 6"/>
</dbReference>
<dbReference type="SMART" id="SM00175">
    <property type="entry name" value="RAB"/>
    <property type="match status" value="1"/>
</dbReference>
<dbReference type="PANTHER" id="PTHR45704">
    <property type="entry name" value="RAS-LIKE FAMILY MEMBER 11"/>
    <property type="match status" value="1"/>
</dbReference>
<dbReference type="EMBL" id="OV725082">
    <property type="protein sequence ID" value="CAH1405282.1"/>
    <property type="molecule type" value="Genomic_DNA"/>
</dbReference>
<dbReference type="SMART" id="SM00174">
    <property type="entry name" value="RHO"/>
    <property type="match status" value="1"/>
</dbReference>
<dbReference type="PROSITE" id="PS51421">
    <property type="entry name" value="RAS"/>
    <property type="match status" value="1"/>
</dbReference>
<dbReference type="SUPFAM" id="SSF52540">
    <property type="entry name" value="P-loop containing nucleoside triphosphate hydrolases"/>
    <property type="match status" value="1"/>
</dbReference>
<dbReference type="PRINTS" id="PR00449">
    <property type="entry name" value="RASTRNSFRMNG"/>
</dbReference>
<comment type="catalytic activity">
    <reaction evidence="4">
        <text>GTP + H2O = GDP + phosphate + H(+)</text>
        <dbReference type="Rhea" id="RHEA:19669"/>
        <dbReference type="ChEBI" id="CHEBI:15377"/>
        <dbReference type="ChEBI" id="CHEBI:15378"/>
        <dbReference type="ChEBI" id="CHEBI:37565"/>
        <dbReference type="ChEBI" id="CHEBI:43474"/>
        <dbReference type="ChEBI" id="CHEBI:58189"/>
        <dbReference type="EC" id="3.6.5.2"/>
    </reaction>
</comment>
<evidence type="ECO:0000313" key="6">
    <source>
        <dbReference type="Proteomes" id="UP001152798"/>
    </source>
</evidence>
<proteinExistence type="inferred from homology"/>
<dbReference type="EC" id="3.6.5.2" evidence="2"/>
<dbReference type="Pfam" id="PF00071">
    <property type="entry name" value="Ras"/>
    <property type="match status" value="1"/>
</dbReference>
<dbReference type="AlphaFoldDB" id="A0A9P0MWR4"/>
<keyword evidence="3" id="KW-0378">Hydrolase</keyword>
<gene>
    <name evidence="5" type="ORF">NEZAVI_LOCUS13519</name>
</gene>
<dbReference type="Gene3D" id="3.40.50.300">
    <property type="entry name" value="P-loop containing nucleotide triphosphate hydrolases"/>
    <property type="match status" value="1"/>
</dbReference>